<keyword evidence="2" id="KW-1133">Transmembrane helix</keyword>
<name>A0ABS1LXM4_9NOCA</name>
<evidence type="ECO:0008006" key="5">
    <source>
        <dbReference type="Google" id="ProtNLM"/>
    </source>
</evidence>
<feature type="compositionally biased region" description="Low complexity" evidence="1">
    <location>
        <begin position="15"/>
        <end position="30"/>
    </location>
</feature>
<keyword evidence="2" id="KW-0812">Transmembrane</keyword>
<accession>A0ABS1LXM4</accession>
<protein>
    <recommendedName>
        <fullName evidence="5">Serine/threonine protein kinase</fullName>
    </recommendedName>
</protein>
<dbReference type="EMBL" id="JAERRJ010000001">
    <property type="protein sequence ID" value="MBL1072771.1"/>
    <property type="molecule type" value="Genomic_DNA"/>
</dbReference>
<keyword evidence="2" id="KW-0472">Membrane</keyword>
<sequence length="295" mass="31175">MTYPPQPGPGHKGYGDPPQQGYGAPQPGHGVLPHPGYAAPQQNYAPQPNFGAPQQPGYSAPQQPGYGAPQQWPGQPLPPNKPAWQQPPVLVLGAVILVLVLVLGVILATRGGDSEESAQVIASSSTAAEASSPQSTTSSSAAKPTTTTKTQAAPVPAAVQPIIDALPAPLRQEAVKNQVRQRAGDSGLGYDVAAGLTIKGQDPLLKGLGRYPDNDYFPTAYITTNPDRLLRIWNSQHPDWLSDEGSRMVRIDPGNQNSKGTATLEVYLPQSKLYFSVSGFENADAAKQFVQRAGF</sequence>
<evidence type="ECO:0000256" key="1">
    <source>
        <dbReference type="SAM" id="MobiDB-lite"/>
    </source>
</evidence>
<gene>
    <name evidence="3" type="ORF">JK358_00010</name>
</gene>
<reference evidence="3 4" key="1">
    <citation type="submission" date="2021-01" db="EMBL/GenBank/DDBJ databases">
        <title>WGS of actinomycetes isolated from Thailand.</title>
        <authorList>
            <person name="Thawai C."/>
        </authorList>
    </citation>
    <scope>NUCLEOTIDE SEQUENCE [LARGE SCALE GENOMIC DNA]</scope>
    <source>
        <strain evidence="3 4">LPG 2</strain>
    </source>
</reference>
<comment type="caution">
    <text evidence="3">The sequence shown here is derived from an EMBL/GenBank/DDBJ whole genome shotgun (WGS) entry which is preliminary data.</text>
</comment>
<proteinExistence type="predicted"/>
<feature type="region of interest" description="Disordered" evidence="1">
    <location>
        <begin position="1"/>
        <end position="81"/>
    </location>
</feature>
<dbReference type="Proteomes" id="UP000602198">
    <property type="component" value="Unassembled WGS sequence"/>
</dbReference>
<evidence type="ECO:0000256" key="2">
    <source>
        <dbReference type="SAM" id="Phobius"/>
    </source>
</evidence>
<organism evidence="3 4">
    <name type="scientific">Nocardia acididurans</name>
    <dbReference type="NCBI Taxonomy" id="2802282"/>
    <lineage>
        <taxon>Bacteria</taxon>
        <taxon>Bacillati</taxon>
        <taxon>Actinomycetota</taxon>
        <taxon>Actinomycetes</taxon>
        <taxon>Mycobacteriales</taxon>
        <taxon>Nocardiaceae</taxon>
        <taxon>Nocardia</taxon>
    </lineage>
</organism>
<keyword evidence="4" id="KW-1185">Reference proteome</keyword>
<evidence type="ECO:0000313" key="3">
    <source>
        <dbReference type="EMBL" id="MBL1072771.1"/>
    </source>
</evidence>
<feature type="compositionally biased region" description="Low complexity" evidence="1">
    <location>
        <begin position="61"/>
        <end position="74"/>
    </location>
</feature>
<feature type="region of interest" description="Disordered" evidence="1">
    <location>
        <begin position="125"/>
        <end position="154"/>
    </location>
</feature>
<evidence type="ECO:0000313" key="4">
    <source>
        <dbReference type="Proteomes" id="UP000602198"/>
    </source>
</evidence>
<dbReference type="RefSeq" id="WP_201941744.1">
    <property type="nucleotide sequence ID" value="NZ_JAERRJ010000001.1"/>
</dbReference>
<feature type="transmembrane region" description="Helical" evidence="2">
    <location>
        <begin position="89"/>
        <end position="109"/>
    </location>
</feature>